<feature type="region of interest" description="Disordered" evidence="1">
    <location>
        <begin position="1"/>
        <end position="34"/>
    </location>
</feature>
<evidence type="ECO:0000256" key="1">
    <source>
        <dbReference type="SAM" id="MobiDB-lite"/>
    </source>
</evidence>
<keyword evidence="3" id="KW-1185">Reference proteome</keyword>
<organism evidence="2 3">
    <name type="scientific">Brachionus calyciflorus</name>
    <dbReference type="NCBI Taxonomy" id="104777"/>
    <lineage>
        <taxon>Eukaryota</taxon>
        <taxon>Metazoa</taxon>
        <taxon>Spiralia</taxon>
        <taxon>Gnathifera</taxon>
        <taxon>Rotifera</taxon>
        <taxon>Eurotatoria</taxon>
        <taxon>Monogononta</taxon>
        <taxon>Pseudotrocha</taxon>
        <taxon>Ploima</taxon>
        <taxon>Brachionidae</taxon>
        <taxon>Brachionus</taxon>
    </lineage>
</organism>
<dbReference type="Proteomes" id="UP000663879">
    <property type="component" value="Unassembled WGS sequence"/>
</dbReference>
<sequence>MKRDSINERRLNKNLSESQLEANSDESEKSEDELVANVVTAEEVKHEMDLPTPDEDGWLTCNFKNFVDRFATSFGLKVHAGRMHKVKFVENKIQASSTIITPANDNENLAADGNIENINTSLSGTPMDIMYS</sequence>
<dbReference type="AlphaFoldDB" id="A0A813SF37"/>
<evidence type="ECO:0000313" key="3">
    <source>
        <dbReference type="Proteomes" id="UP000663879"/>
    </source>
</evidence>
<feature type="compositionally biased region" description="Polar residues" evidence="1">
    <location>
        <begin position="13"/>
        <end position="22"/>
    </location>
</feature>
<dbReference type="EMBL" id="CAJNOC010000744">
    <property type="protein sequence ID" value="CAF0798482.1"/>
    <property type="molecule type" value="Genomic_DNA"/>
</dbReference>
<reference evidence="2" key="1">
    <citation type="submission" date="2021-02" db="EMBL/GenBank/DDBJ databases">
        <authorList>
            <person name="Nowell W R."/>
        </authorList>
    </citation>
    <scope>NUCLEOTIDE SEQUENCE</scope>
    <source>
        <strain evidence="2">Ploen Becks lab</strain>
    </source>
</reference>
<accession>A0A813SF37</accession>
<proteinExistence type="predicted"/>
<protein>
    <submittedName>
        <fullName evidence="2">Uncharacterized protein</fullName>
    </submittedName>
</protein>
<gene>
    <name evidence="2" type="ORF">OXX778_LOCUS6339</name>
</gene>
<feature type="compositionally biased region" description="Basic and acidic residues" evidence="1">
    <location>
        <begin position="1"/>
        <end position="11"/>
    </location>
</feature>
<comment type="caution">
    <text evidence="2">The sequence shown here is derived from an EMBL/GenBank/DDBJ whole genome shotgun (WGS) entry which is preliminary data.</text>
</comment>
<feature type="compositionally biased region" description="Acidic residues" evidence="1">
    <location>
        <begin position="23"/>
        <end position="34"/>
    </location>
</feature>
<name>A0A813SF37_9BILA</name>
<evidence type="ECO:0000313" key="2">
    <source>
        <dbReference type="EMBL" id="CAF0798482.1"/>
    </source>
</evidence>